<name>A0ABS4LQA0_9ACTN</name>
<feature type="compositionally biased region" description="Polar residues" evidence="1">
    <location>
        <begin position="1"/>
        <end position="10"/>
    </location>
</feature>
<feature type="compositionally biased region" description="Basic and acidic residues" evidence="1">
    <location>
        <begin position="11"/>
        <end position="21"/>
    </location>
</feature>
<accession>A0ABS4LQA0</accession>
<organism evidence="2 3">
    <name type="scientific">Streptomyces griseochromogenes</name>
    <dbReference type="NCBI Taxonomy" id="68214"/>
    <lineage>
        <taxon>Bacteria</taxon>
        <taxon>Bacillati</taxon>
        <taxon>Actinomycetota</taxon>
        <taxon>Actinomycetes</taxon>
        <taxon>Kitasatosporales</taxon>
        <taxon>Streptomycetaceae</taxon>
        <taxon>Streptomyces</taxon>
    </lineage>
</organism>
<gene>
    <name evidence="2" type="ORF">J2Z21_002459</name>
</gene>
<proteinExistence type="predicted"/>
<comment type="caution">
    <text evidence="2">The sequence shown here is derived from an EMBL/GenBank/DDBJ whole genome shotgun (WGS) entry which is preliminary data.</text>
</comment>
<keyword evidence="3" id="KW-1185">Reference proteome</keyword>
<evidence type="ECO:0000313" key="3">
    <source>
        <dbReference type="Proteomes" id="UP001519309"/>
    </source>
</evidence>
<feature type="region of interest" description="Disordered" evidence="1">
    <location>
        <begin position="1"/>
        <end position="53"/>
    </location>
</feature>
<dbReference type="EMBL" id="JAGGLP010000004">
    <property type="protein sequence ID" value="MBP2049528.1"/>
    <property type="molecule type" value="Genomic_DNA"/>
</dbReference>
<sequence length="53" mass="5942">MRLVTFTSLNRPDHDRRDFARSKIAVRNPERSPASDPSAPVLAKYRKSGKTSG</sequence>
<evidence type="ECO:0000313" key="2">
    <source>
        <dbReference type="EMBL" id="MBP2049528.1"/>
    </source>
</evidence>
<feature type="compositionally biased region" description="Basic residues" evidence="1">
    <location>
        <begin position="44"/>
        <end position="53"/>
    </location>
</feature>
<dbReference type="Proteomes" id="UP001519309">
    <property type="component" value="Unassembled WGS sequence"/>
</dbReference>
<evidence type="ECO:0008006" key="4">
    <source>
        <dbReference type="Google" id="ProtNLM"/>
    </source>
</evidence>
<reference evidence="2 3" key="1">
    <citation type="submission" date="2021-03" db="EMBL/GenBank/DDBJ databases">
        <title>Genomic Encyclopedia of Type Strains, Phase IV (KMG-IV): sequencing the most valuable type-strain genomes for metagenomic binning, comparative biology and taxonomic classification.</title>
        <authorList>
            <person name="Goeker M."/>
        </authorList>
    </citation>
    <scope>NUCLEOTIDE SEQUENCE [LARGE SCALE GENOMIC DNA]</scope>
    <source>
        <strain evidence="2 3">DSM 40499</strain>
    </source>
</reference>
<evidence type="ECO:0000256" key="1">
    <source>
        <dbReference type="SAM" id="MobiDB-lite"/>
    </source>
</evidence>
<protein>
    <recommendedName>
        <fullName evidence="4">Transposase</fullName>
    </recommendedName>
</protein>